<organism evidence="1 2">
    <name type="scientific">Erwinia phage PhiEaH1</name>
    <dbReference type="NCBI Taxonomy" id="1401669"/>
    <lineage>
        <taxon>Viruses</taxon>
        <taxon>Duplodnaviria</taxon>
        <taxon>Heunggongvirae</taxon>
        <taxon>Uroviricota</taxon>
        <taxon>Caudoviricetes</taxon>
        <taxon>Chimalliviridae</taxon>
        <taxon>Iapetusvirus</taxon>
        <taxon>Iapetusvirus EaH1</taxon>
    </lineage>
</organism>
<evidence type="ECO:0000313" key="2">
    <source>
        <dbReference type="Proteomes" id="UP000204235"/>
    </source>
</evidence>
<dbReference type="EMBL" id="KF623294">
    <property type="protein sequence ID" value="AGX01816.1"/>
    <property type="molecule type" value="Genomic_DNA"/>
</dbReference>
<reference evidence="1 2" key="1">
    <citation type="journal article" date="2014" name="FEMS Microbiol. Lett.">
        <title>The genome of the Erwinia amylovora phage PhiEaH1 reveals greater diversity and broadens the applicability of phages for the treatment of fire blight.</title>
        <authorList>
            <person name="Meczker K."/>
            <person name="Domotor D."/>
            <person name="Vass J."/>
            <person name="Rakhely G."/>
            <person name="Schneider G."/>
            <person name="Kovacs T."/>
        </authorList>
    </citation>
    <scope>NUCLEOTIDE SEQUENCE [LARGE SCALE GENOMIC DNA]</scope>
</reference>
<name>W8CZM1_9CAUD</name>
<dbReference type="KEGG" id="vg:18500993"/>
<accession>W8CZM1</accession>
<dbReference type="GeneID" id="18500993"/>
<evidence type="ECO:0000313" key="1">
    <source>
        <dbReference type="EMBL" id="AGX01816.1"/>
    </source>
</evidence>
<dbReference type="Proteomes" id="UP000204235">
    <property type="component" value="Segment"/>
</dbReference>
<keyword evidence="2" id="KW-1185">Reference proteome</keyword>
<sequence length="144" mass="16631">MSMNSITERVLTAHERGFTDDMISAYEGVPVDDVKAVIETFNEPSVPGNVRDIQIHRQAQRFLDRHDLEEITSRIDDHRTNALADNTNPELEAVTGLVDQYRLDPEVATEVFADVSRRRRVVDLEQEDRVMRNRGRVERTWAAR</sequence>
<proteinExistence type="predicted"/>
<protein>
    <submittedName>
        <fullName evidence="1">Uncharacterized protein</fullName>
    </submittedName>
</protein>
<dbReference type="RefSeq" id="YP_009010147.1">
    <property type="nucleotide sequence ID" value="NC_023610.1"/>
</dbReference>